<organism evidence="2 3">
    <name type="scientific">Siphonobacter curvatus</name>
    <dbReference type="NCBI Taxonomy" id="2094562"/>
    <lineage>
        <taxon>Bacteria</taxon>
        <taxon>Pseudomonadati</taxon>
        <taxon>Bacteroidota</taxon>
        <taxon>Cytophagia</taxon>
        <taxon>Cytophagales</taxon>
        <taxon>Cytophagaceae</taxon>
        <taxon>Siphonobacter</taxon>
    </lineage>
</organism>
<keyword evidence="3" id="KW-1185">Reference proteome</keyword>
<accession>A0A2S7ISY0</accession>
<evidence type="ECO:0000313" key="2">
    <source>
        <dbReference type="EMBL" id="PQA60782.1"/>
    </source>
</evidence>
<keyword evidence="1" id="KW-0732">Signal</keyword>
<gene>
    <name evidence="2" type="ORF">C5O19_14555</name>
</gene>
<comment type="caution">
    <text evidence="2">The sequence shown here is derived from an EMBL/GenBank/DDBJ whole genome shotgun (WGS) entry which is preliminary data.</text>
</comment>
<reference evidence="3" key="1">
    <citation type="submission" date="2018-02" db="EMBL/GenBank/DDBJ databases">
        <title>Genome sequencing of Solimonas sp. HR-BB.</title>
        <authorList>
            <person name="Lee Y."/>
            <person name="Jeon C.O."/>
        </authorList>
    </citation>
    <scope>NUCLEOTIDE SEQUENCE [LARGE SCALE GENOMIC DNA]</scope>
    <source>
        <strain evidence="3">HR-U</strain>
    </source>
</reference>
<evidence type="ECO:0000256" key="1">
    <source>
        <dbReference type="SAM" id="SignalP"/>
    </source>
</evidence>
<dbReference type="Proteomes" id="UP000239590">
    <property type="component" value="Unassembled WGS sequence"/>
</dbReference>
<feature type="chain" id="PRO_5015510402" description="Transporter" evidence="1">
    <location>
        <begin position="27"/>
        <end position="316"/>
    </location>
</feature>
<name>A0A2S7ISY0_9BACT</name>
<feature type="signal peptide" evidence="1">
    <location>
        <begin position="1"/>
        <end position="26"/>
    </location>
</feature>
<evidence type="ECO:0000313" key="3">
    <source>
        <dbReference type="Proteomes" id="UP000239590"/>
    </source>
</evidence>
<proteinExistence type="predicted"/>
<dbReference type="EMBL" id="PTRA01000001">
    <property type="protein sequence ID" value="PQA60782.1"/>
    <property type="molecule type" value="Genomic_DNA"/>
</dbReference>
<sequence>MSVFTFRRSLRLTFVWAFLLSFRSIAQTPTDGIMMGKHLICNVASYSNSQWSQYWEGTRKRSNANVGTFTSQNVMLMSAYGITKNLNVIAGLPYIWNRSNGGHFSRQEGIQDLSVWLKYRAFRAETSVGTFALFATGGVSAPVNQYIPDMLPYSIGLRSKTASIKGIAHYKFKGFYLTGHAGYIRRSNIHIDRDAYQYDGVMYDTHEVMVPDVVDASARLGYLNKYVQVEGFIDNMTSQSGDDIRRQDMPFPTNKMDQTQVGGMAKVHLHLKNGSFFTLVGQYSQVTAGRNVGQARMYTVGIQHTFNVTGRSSDLP</sequence>
<evidence type="ECO:0008006" key="4">
    <source>
        <dbReference type="Google" id="ProtNLM"/>
    </source>
</evidence>
<dbReference type="RefSeq" id="WP_104713431.1">
    <property type="nucleotide sequence ID" value="NZ_PTRA01000001.1"/>
</dbReference>
<dbReference type="OrthoDB" id="5562884at2"/>
<dbReference type="AlphaFoldDB" id="A0A2S7ISY0"/>
<protein>
    <recommendedName>
        <fullName evidence="4">Transporter</fullName>
    </recommendedName>
</protein>